<protein>
    <submittedName>
        <fullName evidence="1">Uncharacterized protein</fullName>
    </submittedName>
</protein>
<evidence type="ECO:0000313" key="2">
    <source>
        <dbReference type="Proteomes" id="UP000003586"/>
    </source>
</evidence>
<dbReference type="HOGENOM" id="CLU_2881282_0_0_10"/>
<reference evidence="1 2" key="1">
    <citation type="submission" date="2013-12" db="EMBL/GenBank/DDBJ databases">
        <authorList>
            <consortium name="DOE Joint Genome Institute"/>
            <person name="Eisen J."/>
            <person name="Huntemann M."/>
            <person name="Han J."/>
            <person name="Chen A."/>
            <person name="Kyrpides N."/>
            <person name="Mavromatis K."/>
            <person name="Markowitz V."/>
            <person name="Palaniappan K."/>
            <person name="Ivanova N."/>
            <person name="Schaumberg A."/>
            <person name="Pati A."/>
            <person name="Liolios K."/>
            <person name="Nordberg H.P."/>
            <person name="Cantor M.N."/>
            <person name="Hua S.X."/>
            <person name="Woyke T."/>
        </authorList>
    </citation>
    <scope>NUCLEOTIDE SEQUENCE [LARGE SCALE GENOMIC DNA]</scope>
    <source>
        <strain evidence="2">DSM 19437</strain>
    </source>
</reference>
<dbReference type="Proteomes" id="UP000003586">
    <property type="component" value="Chromosome"/>
</dbReference>
<gene>
    <name evidence="1" type="ORF">NIASO_17290</name>
</gene>
<organism evidence="1 2">
    <name type="scientific">Niabella soli DSM 19437</name>
    <dbReference type="NCBI Taxonomy" id="929713"/>
    <lineage>
        <taxon>Bacteria</taxon>
        <taxon>Pseudomonadati</taxon>
        <taxon>Bacteroidota</taxon>
        <taxon>Chitinophagia</taxon>
        <taxon>Chitinophagales</taxon>
        <taxon>Chitinophagaceae</taxon>
        <taxon>Niabella</taxon>
    </lineage>
</organism>
<dbReference type="KEGG" id="nso:NIASO_17290"/>
<proteinExistence type="predicted"/>
<sequence length="63" mass="7132">MLKILTMPFVIIIMLNAFQDVCVKHKAKFVERTGKLANLIIEDLLKFCELPDYSNGDNKSSSS</sequence>
<accession>W0F4D8</accession>
<evidence type="ECO:0000313" key="1">
    <source>
        <dbReference type="EMBL" id="AHF17940.1"/>
    </source>
</evidence>
<dbReference type="EMBL" id="CP007035">
    <property type="protein sequence ID" value="AHF17940.1"/>
    <property type="molecule type" value="Genomic_DNA"/>
</dbReference>
<keyword evidence="2" id="KW-1185">Reference proteome</keyword>
<name>W0F4D8_9BACT</name>
<dbReference type="AlphaFoldDB" id="W0F4D8"/>